<feature type="domain" description="CBM21" evidence="2">
    <location>
        <begin position="1"/>
        <end position="110"/>
    </location>
</feature>
<accession>A0A150PFQ6</accession>
<dbReference type="Gene3D" id="2.60.40.2440">
    <property type="entry name" value="Carbohydrate binding type-21 domain"/>
    <property type="match status" value="1"/>
</dbReference>
<evidence type="ECO:0000313" key="4">
    <source>
        <dbReference type="Proteomes" id="UP000075604"/>
    </source>
</evidence>
<evidence type="ECO:0000256" key="1">
    <source>
        <dbReference type="SAM" id="MobiDB-lite"/>
    </source>
</evidence>
<evidence type="ECO:0000313" key="3">
    <source>
        <dbReference type="EMBL" id="KYF54523.1"/>
    </source>
</evidence>
<dbReference type="EMBL" id="JELX01002706">
    <property type="protein sequence ID" value="KYF54523.1"/>
    <property type="molecule type" value="Genomic_DNA"/>
</dbReference>
<reference evidence="3 4" key="1">
    <citation type="submission" date="2014-02" db="EMBL/GenBank/DDBJ databases">
        <title>The small core and large imbalanced accessory genome model reveals a collaborative survival strategy of Sorangium cellulosum strains in nature.</title>
        <authorList>
            <person name="Han K."/>
            <person name="Peng R."/>
            <person name="Blom J."/>
            <person name="Li Y.-Z."/>
        </authorList>
    </citation>
    <scope>NUCLEOTIDE SEQUENCE [LARGE SCALE GENOMIC DNA]</scope>
    <source>
        <strain evidence="3 4">So0157-18</strain>
    </source>
</reference>
<dbReference type="Proteomes" id="UP000075604">
    <property type="component" value="Unassembled WGS sequence"/>
</dbReference>
<organism evidence="3 4">
    <name type="scientific">Sorangium cellulosum</name>
    <name type="common">Polyangium cellulosum</name>
    <dbReference type="NCBI Taxonomy" id="56"/>
    <lineage>
        <taxon>Bacteria</taxon>
        <taxon>Pseudomonadati</taxon>
        <taxon>Myxococcota</taxon>
        <taxon>Polyangia</taxon>
        <taxon>Polyangiales</taxon>
        <taxon>Polyangiaceae</taxon>
        <taxon>Sorangium</taxon>
    </lineage>
</organism>
<name>A0A150PFQ6_SORCE</name>
<sequence length="207" mass="22840">MSGTNVVRLEHAKRRRGGDPPVSEVSGVVLVDNIAYDKQVLIHYRDAAGEWRIAPARYDSAPPWGSPERWVFSGIFYPTDYPEPARFAIQVVAAGREHWDNNGHHDYLLDPGGIVFGDAPLFGADRLQRIAEFVGWRYHMDVIGVEEAMPIAGRGHVLRYKVTIGRSVGPGRYAHARCVGIAVRGSDVSVLSDTVCESIPPVELVKP</sequence>
<dbReference type="InterPro" id="IPR005036">
    <property type="entry name" value="CBM21_dom"/>
</dbReference>
<dbReference type="PROSITE" id="PS51159">
    <property type="entry name" value="CBM21"/>
    <property type="match status" value="1"/>
</dbReference>
<feature type="region of interest" description="Disordered" evidence="1">
    <location>
        <begin position="1"/>
        <end position="21"/>
    </location>
</feature>
<dbReference type="InterPro" id="IPR038175">
    <property type="entry name" value="CBM21_dom_sf"/>
</dbReference>
<gene>
    <name evidence="3" type="ORF">BE04_35320</name>
</gene>
<evidence type="ECO:0000259" key="2">
    <source>
        <dbReference type="PROSITE" id="PS51159"/>
    </source>
</evidence>
<comment type="caution">
    <text evidence="3">The sequence shown here is derived from an EMBL/GenBank/DDBJ whole genome shotgun (WGS) entry which is preliminary data.</text>
</comment>
<dbReference type="Pfam" id="PF03370">
    <property type="entry name" value="CBM_21"/>
    <property type="match status" value="1"/>
</dbReference>
<protein>
    <recommendedName>
        <fullName evidence="2">CBM21 domain-containing protein</fullName>
    </recommendedName>
</protein>
<proteinExistence type="predicted"/>
<dbReference type="AlphaFoldDB" id="A0A150PFQ6"/>